<dbReference type="InterPro" id="IPR002104">
    <property type="entry name" value="Integrase_catalytic"/>
</dbReference>
<dbReference type="GO" id="GO:0015074">
    <property type="term" value="P:DNA integration"/>
    <property type="evidence" value="ECO:0007669"/>
    <property type="project" value="InterPro"/>
</dbReference>
<dbReference type="SUPFAM" id="SSF56349">
    <property type="entry name" value="DNA breaking-rejoining enzymes"/>
    <property type="match status" value="1"/>
</dbReference>
<keyword evidence="5" id="KW-1185">Reference proteome</keyword>
<feature type="compositionally biased region" description="Low complexity" evidence="2">
    <location>
        <begin position="200"/>
        <end position="209"/>
    </location>
</feature>
<dbReference type="EMBL" id="WBKG01000029">
    <property type="protein sequence ID" value="KAB1983408.1"/>
    <property type="molecule type" value="Genomic_DNA"/>
</dbReference>
<evidence type="ECO:0000256" key="2">
    <source>
        <dbReference type="SAM" id="MobiDB-lite"/>
    </source>
</evidence>
<evidence type="ECO:0000259" key="3">
    <source>
        <dbReference type="PROSITE" id="PS51898"/>
    </source>
</evidence>
<evidence type="ECO:0000313" key="5">
    <source>
        <dbReference type="Proteomes" id="UP000442990"/>
    </source>
</evidence>
<evidence type="ECO:0000256" key="1">
    <source>
        <dbReference type="ARBA" id="ARBA00023172"/>
    </source>
</evidence>
<dbReference type="InterPro" id="IPR011010">
    <property type="entry name" value="DNA_brk_join_enz"/>
</dbReference>
<feature type="compositionally biased region" description="Polar residues" evidence="2">
    <location>
        <begin position="1"/>
        <end position="15"/>
    </location>
</feature>
<dbReference type="GO" id="GO:0006310">
    <property type="term" value="P:DNA recombination"/>
    <property type="evidence" value="ECO:0007669"/>
    <property type="project" value="UniProtKB-KW"/>
</dbReference>
<reference evidence="4 5" key="1">
    <citation type="submission" date="2019-09" db="EMBL/GenBank/DDBJ databases">
        <title>Isolation and identification of active actinomycetes.</title>
        <authorList>
            <person name="Yu Z."/>
            <person name="Han C."/>
            <person name="Yu B."/>
        </authorList>
    </citation>
    <scope>NUCLEOTIDE SEQUENCE [LARGE SCALE GENOMIC DNA]</scope>
    <source>
        <strain evidence="4 5">NEAU-H2</strain>
    </source>
</reference>
<protein>
    <submittedName>
        <fullName evidence="4">Tyrosine-type recombinase/integrase</fullName>
    </submittedName>
</protein>
<dbReference type="Pfam" id="PF00589">
    <property type="entry name" value="Phage_integrase"/>
    <property type="match status" value="1"/>
</dbReference>
<proteinExistence type="predicted"/>
<organism evidence="4 5">
    <name type="scientific">Streptomyces triticiradicis</name>
    <dbReference type="NCBI Taxonomy" id="2651189"/>
    <lineage>
        <taxon>Bacteria</taxon>
        <taxon>Bacillati</taxon>
        <taxon>Actinomycetota</taxon>
        <taxon>Actinomycetes</taxon>
        <taxon>Kitasatosporales</taxon>
        <taxon>Streptomycetaceae</taxon>
        <taxon>Streptomyces</taxon>
    </lineage>
</organism>
<dbReference type="GO" id="GO:0003677">
    <property type="term" value="F:DNA binding"/>
    <property type="evidence" value="ECO:0007669"/>
    <property type="project" value="InterPro"/>
</dbReference>
<dbReference type="Gene3D" id="1.10.443.10">
    <property type="entry name" value="Intergrase catalytic core"/>
    <property type="match status" value="1"/>
</dbReference>
<feature type="region of interest" description="Disordered" evidence="2">
    <location>
        <begin position="168"/>
        <end position="209"/>
    </location>
</feature>
<dbReference type="InterPro" id="IPR013762">
    <property type="entry name" value="Integrase-like_cat_sf"/>
</dbReference>
<accession>A0A7J5D9G6</accession>
<keyword evidence="1" id="KW-0233">DNA recombination</keyword>
<feature type="domain" description="Tyr recombinase" evidence="3">
    <location>
        <begin position="1"/>
        <end position="168"/>
    </location>
</feature>
<sequence>MTQTRVRQSPMTNGQDLVARDTSGGVVPLSLAAPADTSLMHPDMTEASEAVLPLPDVCLTALRLRQKEQQAAKERAEELWTESDMVFTTRYGTPVEPRNFTREFDRRCERAGVRRIRVHDTRHTCASLLAALDVHPRIAMQILRHSEIAVTMEVYTHVPSADTRRALRKLGKALGGGSKEKKEGKEKKGKRKQQKRAEEQAAQDGQQES</sequence>
<dbReference type="Proteomes" id="UP000442990">
    <property type="component" value="Unassembled WGS sequence"/>
</dbReference>
<dbReference type="AlphaFoldDB" id="A0A7J5D9G6"/>
<gene>
    <name evidence="4" type="ORF">F8144_29065</name>
</gene>
<name>A0A7J5D9G6_9ACTN</name>
<comment type="caution">
    <text evidence="4">The sequence shown here is derived from an EMBL/GenBank/DDBJ whole genome shotgun (WGS) entry which is preliminary data.</text>
</comment>
<dbReference type="PROSITE" id="PS51898">
    <property type="entry name" value="TYR_RECOMBINASE"/>
    <property type="match status" value="1"/>
</dbReference>
<evidence type="ECO:0000313" key="4">
    <source>
        <dbReference type="EMBL" id="KAB1983408.1"/>
    </source>
</evidence>
<feature type="region of interest" description="Disordered" evidence="2">
    <location>
        <begin position="1"/>
        <end position="21"/>
    </location>
</feature>